<feature type="domain" description="Trs120/TRAPPC9 first Ig-like" evidence="7">
    <location>
        <begin position="687"/>
        <end position="889"/>
    </location>
</feature>
<dbReference type="InterPro" id="IPR058563">
    <property type="entry name" value="Trs120_TRAPPC9_N"/>
</dbReference>
<dbReference type="Proteomes" id="UP001221757">
    <property type="component" value="Unassembled WGS sequence"/>
</dbReference>
<evidence type="ECO:0000256" key="2">
    <source>
        <dbReference type="ARBA" id="ARBA00023034"/>
    </source>
</evidence>
<sequence>MDTHAFASLAQVRILLVPVGAISQASFDKYAAELRTFDAIRLGDIPADNKDERARFMPNPLSTGYLHLSFPTHPPPFSHLPLSLLRPSNFPLAVIGLAACSKTDSLPSILEEFNAGLLDIFPAGGMYPLAKNCFVFEEGEGNTNLNLGDSLPSLVVIPSMMGNKKLYIGTLLADLCSHVLGEFGTLVQGLESPAGNEHLNSALMPMLPPPDLAQPLDNGRKRDSLPPLPSHNSQLEIKTSFNLSSASNLKRNSSGSAFRQSTLNIPPQKKRLSSLGVASSHGRLFKVLGDFFLLAGRTEDAAVWYNEALLLFKSSSDAVWQAATLEGMATVSIVDAWSAGQGLNTSTSASREPWNDVFDKLSQAITLYHRSPAVDGEHNYSLLAYLYSCAVLRQASLLFSVWSAKGWGPLAFSTMLQPGPTPYLPPTLAHEGLTSWASLERLSTISGVSRSTISTVLAQVHGPWLLHLGPRERISILENTASLYACLGYRRKEAYILREVLGCILDLIVCGREEDGLSRLSSVPLPTGLGIQGLNSSSSPRGNVGVRFSENMDGNDSVLKLLKYVCKVLGINLDAVRLVENSNSDENSTETQSAPSSIEDDVATEFIEPYGWPELQVGVVREAVAVAEALPDYLAVAQFALSSLKTLQSVLAPGDQYHLYATSTRALMTAHRRGDSKSVEYWSGKPVVSINLSSLPLVRLPIEKPLAALQARSSEIAPILTGGTDPFLYNPRRALGQGKSLVVQNELLEFVVVLKNPYVFDLEIQSLSLSTSGVVFDAKPVRALLPATSFHVVTLSGKATETGPLIIRGCFVQAPGGTKREFTLPLSAGEEEERISRKRATLECEVGRSKYSGLDCFPWEKASKRASTQMTAPTTKAALRFLEYSVVPEQPLLRIRRTSVTHGAVMMYNGEMSTIRITLENVSPLPIDFLRFVFDDSTIAPAQQALANGDLSVFDTYETEYDLLHRPVFSWNKEDTKDIPPGHKLTVNVNCYGKVGCTNGTIHVSYSYVHRPVASLDLSPQVFHTRQLSYPVMVTVYHMLECHGMDILPFPSHPLELDQEQPETDVFGNEAGWCLFSVEVRNTYGLPFEVSFERIQQGKPRGTTTTTVSPGSTSRMVIPIKKFILSEAHISQPIPTLSDRQFVVTKSKLSKTQERAQRELFWYREELFKTLRGRWREAGGTRSGDLSLRQQRMTLPMLETLRTETASIHMSLHRDEGSEKTPVTVNGGRSYPPPSEFVYLRTKVTNLSLTSLVFTVDFDFQSSQHVIFEGLLRDVPIGRLESGESREVETGLCFLAYGRYEISAEAKVVGFAESKGTGRLTAMVRAES</sequence>
<evidence type="ECO:0000259" key="9">
    <source>
        <dbReference type="Pfam" id="PF26283"/>
    </source>
</evidence>
<evidence type="ECO:0000259" key="5">
    <source>
        <dbReference type="Pfam" id="PF08626"/>
    </source>
</evidence>
<organism evidence="10 11">
    <name type="scientific">Mycena rosella</name>
    <name type="common">Pink bonnet</name>
    <name type="synonym">Agaricus rosellus</name>
    <dbReference type="NCBI Taxonomy" id="1033263"/>
    <lineage>
        <taxon>Eukaryota</taxon>
        <taxon>Fungi</taxon>
        <taxon>Dikarya</taxon>
        <taxon>Basidiomycota</taxon>
        <taxon>Agaricomycotina</taxon>
        <taxon>Agaricomycetes</taxon>
        <taxon>Agaricomycetidae</taxon>
        <taxon>Agaricales</taxon>
        <taxon>Marasmiineae</taxon>
        <taxon>Mycenaceae</taxon>
        <taxon>Mycena</taxon>
    </lineage>
</organism>
<evidence type="ECO:0000256" key="4">
    <source>
        <dbReference type="SAM" id="SignalP"/>
    </source>
</evidence>
<evidence type="ECO:0000313" key="11">
    <source>
        <dbReference type="Proteomes" id="UP001221757"/>
    </source>
</evidence>
<dbReference type="Pfam" id="PF26283">
    <property type="entry name" value="Ig_TRAPPC9-Trs120_4th"/>
    <property type="match status" value="1"/>
</dbReference>
<feature type="region of interest" description="Disordered" evidence="3">
    <location>
        <begin position="204"/>
        <end position="233"/>
    </location>
</feature>
<dbReference type="PANTHER" id="PTHR21512:SF5">
    <property type="entry name" value="TRAFFICKING PROTEIN PARTICLE COMPLEX SUBUNIT 9"/>
    <property type="match status" value="1"/>
</dbReference>
<dbReference type="GO" id="GO:0005802">
    <property type="term" value="C:trans-Golgi network"/>
    <property type="evidence" value="ECO:0007669"/>
    <property type="project" value="TreeGrafter"/>
</dbReference>
<dbReference type="Pfam" id="PF26280">
    <property type="entry name" value="Ig_TRAPPC9-Trs120_2nd"/>
    <property type="match status" value="1"/>
</dbReference>
<keyword evidence="11" id="KW-1185">Reference proteome</keyword>
<dbReference type="InterPro" id="IPR058567">
    <property type="entry name" value="Ig_TRAPPC9_Trs120_3rd"/>
</dbReference>
<evidence type="ECO:0000256" key="3">
    <source>
        <dbReference type="SAM" id="MobiDB-lite"/>
    </source>
</evidence>
<reference evidence="10" key="1">
    <citation type="submission" date="2023-03" db="EMBL/GenBank/DDBJ databases">
        <title>Massive genome expansion in bonnet fungi (Mycena s.s.) driven by repeated elements and novel gene families across ecological guilds.</title>
        <authorList>
            <consortium name="Lawrence Berkeley National Laboratory"/>
            <person name="Harder C.B."/>
            <person name="Miyauchi S."/>
            <person name="Viragh M."/>
            <person name="Kuo A."/>
            <person name="Thoen E."/>
            <person name="Andreopoulos B."/>
            <person name="Lu D."/>
            <person name="Skrede I."/>
            <person name="Drula E."/>
            <person name="Henrissat B."/>
            <person name="Morin E."/>
            <person name="Kohler A."/>
            <person name="Barry K."/>
            <person name="LaButti K."/>
            <person name="Morin E."/>
            <person name="Salamov A."/>
            <person name="Lipzen A."/>
            <person name="Mereny Z."/>
            <person name="Hegedus B."/>
            <person name="Baldrian P."/>
            <person name="Stursova M."/>
            <person name="Weitz H."/>
            <person name="Taylor A."/>
            <person name="Grigoriev I.V."/>
            <person name="Nagy L.G."/>
            <person name="Martin F."/>
            <person name="Kauserud H."/>
        </authorList>
    </citation>
    <scope>NUCLEOTIDE SEQUENCE</scope>
    <source>
        <strain evidence="10">CBHHK067</strain>
    </source>
</reference>
<feature type="signal peptide" evidence="4">
    <location>
        <begin position="1"/>
        <end position="21"/>
    </location>
</feature>
<gene>
    <name evidence="10" type="ORF">B0H17DRAFT_1029596</name>
</gene>
<dbReference type="Pfam" id="PF26282">
    <property type="entry name" value="Ig_TRAPPC9-Trs120_3rd"/>
    <property type="match status" value="1"/>
</dbReference>
<dbReference type="EMBL" id="JARKIE010000002">
    <property type="protein sequence ID" value="KAJ7709879.1"/>
    <property type="molecule type" value="Genomic_DNA"/>
</dbReference>
<feature type="domain" description="Trs120/TRAPPC9 N-terminal" evidence="5">
    <location>
        <begin position="7"/>
        <end position="338"/>
    </location>
</feature>
<dbReference type="InterPro" id="IPR058565">
    <property type="entry name" value="Ig_TRAPPC9_Trs120_1st"/>
</dbReference>
<accession>A0AAD7MCB0</accession>
<evidence type="ECO:0000259" key="7">
    <source>
        <dbReference type="Pfam" id="PF26254"/>
    </source>
</evidence>
<feature type="domain" description="Trs120/TRAPPC9 third Ig-like" evidence="8">
    <location>
        <begin position="1041"/>
        <end position="1201"/>
    </location>
</feature>
<protein>
    <submittedName>
        <fullName evidence="10">TRAPP II complex</fullName>
    </submittedName>
</protein>
<comment type="caution">
    <text evidence="10">The sequence shown here is derived from an EMBL/GenBank/DDBJ whole genome shotgun (WGS) entry which is preliminary data.</text>
</comment>
<feature type="chain" id="PRO_5041970832" evidence="4">
    <location>
        <begin position="22"/>
        <end position="1328"/>
    </location>
</feature>
<proteinExistence type="predicted"/>
<evidence type="ECO:0000259" key="6">
    <source>
        <dbReference type="Pfam" id="PF26251"/>
    </source>
</evidence>
<dbReference type="InterPro" id="IPR058568">
    <property type="entry name" value="Ig_TRAPPC9_Trs120_4th"/>
</dbReference>
<dbReference type="PANTHER" id="PTHR21512">
    <property type="entry name" value="TRAFFICKING PROTEIN PARTICLE COMPLEX SUBUNIT 9"/>
    <property type="match status" value="1"/>
</dbReference>
<dbReference type="InterPro" id="IPR058564">
    <property type="entry name" value="TPR_TRAPPC9_Trs120"/>
</dbReference>
<evidence type="ECO:0000259" key="8">
    <source>
        <dbReference type="Pfam" id="PF26282"/>
    </source>
</evidence>
<feature type="domain" description="Trs120/TRAPPC9 TPR region" evidence="6">
    <location>
        <begin position="361"/>
        <end position="673"/>
    </location>
</feature>
<name>A0AAD7MCB0_MYCRO</name>
<dbReference type="Pfam" id="PF26254">
    <property type="entry name" value="Ig_TRAPPC9-Trs120_1st"/>
    <property type="match status" value="1"/>
</dbReference>
<comment type="subcellular location">
    <subcellularLocation>
        <location evidence="1">Golgi apparatus</location>
    </subcellularLocation>
</comment>
<evidence type="ECO:0000256" key="1">
    <source>
        <dbReference type="ARBA" id="ARBA00004555"/>
    </source>
</evidence>
<keyword evidence="2" id="KW-0333">Golgi apparatus</keyword>
<dbReference type="Pfam" id="PF08626">
    <property type="entry name" value="TRAPPC9-Trs120"/>
    <property type="match status" value="1"/>
</dbReference>
<dbReference type="Pfam" id="PF26251">
    <property type="entry name" value="TPR_TRAPPC9-Trs120"/>
    <property type="match status" value="1"/>
</dbReference>
<keyword evidence="4" id="KW-0732">Signal</keyword>
<dbReference type="InterPro" id="IPR013935">
    <property type="entry name" value="Trs120_TRAPPC9"/>
</dbReference>
<evidence type="ECO:0000313" key="10">
    <source>
        <dbReference type="EMBL" id="KAJ7709879.1"/>
    </source>
</evidence>
<feature type="domain" description="Trs120/TRAPPC9 fourth Ig-like" evidence="9">
    <location>
        <begin position="1208"/>
        <end position="1309"/>
    </location>
</feature>